<reference evidence="1" key="1">
    <citation type="submission" date="2023-06" db="EMBL/GenBank/DDBJ databases">
        <authorList>
            <consortium name="Lawrence Berkeley National Laboratory"/>
            <person name="Ahrendt S."/>
            <person name="Sahu N."/>
            <person name="Indic B."/>
            <person name="Wong-Bajracharya J."/>
            <person name="Merenyi Z."/>
            <person name="Ke H.-M."/>
            <person name="Monk M."/>
            <person name="Kocsube S."/>
            <person name="Drula E."/>
            <person name="Lipzen A."/>
            <person name="Balint B."/>
            <person name="Henrissat B."/>
            <person name="Andreopoulos B."/>
            <person name="Martin F.M."/>
            <person name="Harder C.B."/>
            <person name="Rigling D."/>
            <person name="Ford K.L."/>
            <person name="Foster G.D."/>
            <person name="Pangilinan J."/>
            <person name="Papanicolaou A."/>
            <person name="Barry K."/>
            <person name="LaButti K."/>
            <person name="Viragh M."/>
            <person name="Koriabine M."/>
            <person name="Yan M."/>
            <person name="Riley R."/>
            <person name="Champramary S."/>
            <person name="Plett K.L."/>
            <person name="Tsai I.J."/>
            <person name="Slot J."/>
            <person name="Sipos G."/>
            <person name="Plett J."/>
            <person name="Nagy L.G."/>
            <person name="Grigoriev I.V."/>
        </authorList>
    </citation>
    <scope>NUCLEOTIDE SEQUENCE</scope>
    <source>
        <strain evidence="1">FPL87.14</strain>
    </source>
</reference>
<comment type="caution">
    <text evidence="1">The sequence shown here is derived from an EMBL/GenBank/DDBJ whole genome shotgun (WGS) entry which is preliminary data.</text>
</comment>
<evidence type="ECO:0000313" key="1">
    <source>
        <dbReference type="EMBL" id="KAK0432661.1"/>
    </source>
</evidence>
<name>A0AA39MF85_9AGAR</name>
<dbReference type="AlphaFoldDB" id="A0AA39MF85"/>
<gene>
    <name evidence="1" type="ORF">EV421DRAFT_1848079</name>
</gene>
<organism evidence="1 2">
    <name type="scientific">Armillaria borealis</name>
    <dbReference type="NCBI Taxonomy" id="47425"/>
    <lineage>
        <taxon>Eukaryota</taxon>
        <taxon>Fungi</taxon>
        <taxon>Dikarya</taxon>
        <taxon>Basidiomycota</taxon>
        <taxon>Agaricomycotina</taxon>
        <taxon>Agaricomycetes</taxon>
        <taxon>Agaricomycetidae</taxon>
        <taxon>Agaricales</taxon>
        <taxon>Marasmiineae</taxon>
        <taxon>Physalacriaceae</taxon>
        <taxon>Armillaria</taxon>
    </lineage>
</organism>
<protein>
    <submittedName>
        <fullName evidence="1">Uncharacterized protein</fullName>
    </submittedName>
</protein>
<sequence>MFPRVTNILSSRAFRCSLRTSHPKIARDQISWSTANVRLLCVDVESISYSERGNGTVDRAPYLSVSVALDFRHRLGGEGVFNEYCHNLAIEVGIALTKVLEHESNE</sequence>
<accession>A0AA39MF85</accession>
<proteinExistence type="predicted"/>
<evidence type="ECO:0000313" key="2">
    <source>
        <dbReference type="Proteomes" id="UP001175226"/>
    </source>
</evidence>
<dbReference type="EMBL" id="JAUEPT010000091">
    <property type="protein sequence ID" value="KAK0432661.1"/>
    <property type="molecule type" value="Genomic_DNA"/>
</dbReference>
<dbReference type="Proteomes" id="UP001175226">
    <property type="component" value="Unassembled WGS sequence"/>
</dbReference>
<keyword evidence="2" id="KW-1185">Reference proteome</keyword>